<evidence type="ECO:0000313" key="1">
    <source>
        <dbReference type="EMBL" id="EGH23124.1"/>
    </source>
</evidence>
<feature type="non-terminal residue" evidence="1">
    <location>
        <position position="1"/>
    </location>
</feature>
<dbReference type="Proteomes" id="UP000003465">
    <property type="component" value="Unassembled WGS sequence"/>
</dbReference>
<proteinExistence type="predicted"/>
<gene>
    <name evidence="1" type="ORF">PSYMO_17338</name>
</gene>
<sequence length="33" mass="3359">QIAGANAVLTKFSSPELTKCLIEAARTVGAQGL</sequence>
<reference evidence="1 2" key="1">
    <citation type="journal article" date="2011" name="PLoS Pathog.">
        <title>Dynamic evolution of pathogenicity revealed by sequencing and comparative genomics of 19 Pseudomonas syringae isolates.</title>
        <authorList>
            <person name="Baltrus D.A."/>
            <person name="Nishimura M.T."/>
            <person name="Romanchuk A."/>
            <person name="Chang J.H."/>
            <person name="Mukhtar M.S."/>
            <person name="Cherkis K."/>
            <person name="Roach J."/>
            <person name="Grant S.R."/>
            <person name="Jones C.D."/>
            <person name="Dangl J.L."/>
        </authorList>
    </citation>
    <scope>NUCLEOTIDE SEQUENCE [LARGE SCALE GENOMIC DNA]</scope>
    <source>
        <strain evidence="1 2">301020</strain>
    </source>
</reference>
<dbReference type="AlphaFoldDB" id="A0A656GC00"/>
<name>A0A656GC00_PSEA0</name>
<organism evidence="1 2">
    <name type="scientific">Pseudomonas amygdali pv. mori str. 301020</name>
    <dbReference type="NCBI Taxonomy" id="629261"/>
    <lineage>
        <taxon>Bacteria</taxon>
        <taxon>Pseudomonadati</taxon>
        <taxon>Pseudomonadota</taxon>
        <taxon>Gammaproteobacteria</taxon>
        <taxon>Pseudomonadales</taxon>
        <taxon>Pseudomonadaceae</taxon>
        <taxon>Pseudomonas</taxon>
        <taxon>Pseudomonas amygdali</taxon>
    </lineage>
</organism>
<protein>
    <submittedName>
        <fullName evidence="1">Chemotaxis protein CheV</fullName>
    </submittedName>
</protein>
<dbReference type="EMBL" id="AEAG01000670">
    <property type="protein sequence ID" value="EGH23124.1"/>
    <property type="molecule type" value="Genomic_DNA"/>
</dbReference>
<evidence type="ECO:0000313" key="2">
    <source>
        <dbReference type="Proteomes" id="UP000003465"/>
    </source>
</evidence>
<accession>A0A656GC00</accession>
<comment type="caution">
    <text evidence="1">The sequence shown here is derived from an EMBL/GenBank/DDBJ whole genome shotgun (WGS) entry which is preliminary data.</text>
</comment>